<evidence type="ECO:0000313" key="1">
    <source>
        <dbReference type="EMBL" id="MEX0408286.1"/>
    </source>
</evidence>
<accession>A0ABV3SQV8</accession>
<evidence type="ECO:0000313" key="2">
    <source>
        <dbReference type="Proteomes" id="UP001556692"/>
    </source>
</evidence>
<sequence>MHRATDDTVSPGSKLFSMIRSFASVDHCRRRATPVITAMR</sequence>
<dbReference type="EMBL" id="JBDPGJ010000005">
    <property type="protein sequence ID" value="MEX0408286.1"/>
    <property type="molecule type" value="Genomic_DNA"/>
</dbReference>
<proteinExistence type="predicted"/>
<organism evidence="1 2">
    <name type="scientific">Aquibium pacificus</name>
    <dbReference type="NCBI Taxonomy" id="3153579"/>
    <lineage>
        <taxon>Bacteria</taxon>
        <taxon>Pseudomonadati</taxon>
        <taxon>Pseudomonadota</taxon>
        <taxon>Alphaproteobacteria</taxon>
        <taxon>Hyphomicrobiales</taxon>
        <taxon>Phyllobacteriaceae</taxon>
        <taxon>Aquibium</taxon>
    </lineage>
</organism>
<comment type="caution">
    <text evidence="1">The sequence shown here is derived from an EMBL/GenBank/DDBJ whole genome shotgun (WGS) entry which is preliminary data.</text>
</comment>
<protein>
    <submittedName>
        <fullName evidence="1">Uncharacterized protein</fullName>
    </submittedName>
</protein>
<keyword evidence="2" id="KW-1185">Reference proteome</keyword>
<dbReference type="Proteomes" id="UP001556692">
    <property type="component" value="Unassembled WGS sequence"/>
</dbReference>
<name>A0ABV3SQV8_9HYPH</name>
<reference evidence="1 2" key="1">
    <citation type="submission" date="2024-05" db="EMBL/GenBank/DDBJ databases">
        <authorList>
            <person name="Jiang F."/>
        </authorList>
    </citation>
    <scope>NUCLEOTIDE SEQUENCE [LARGE SCALE GENOMIC DNA]</scope>
    <source>
        <strain evidence="1 2">LZ166</strain>
    </source>
</reference>
<gene>
    <name evidence="1" type="ORF">ABGN05_21725</name>
</gene>